<dbReference type="AlphaFoldDB" id="A0A2X0QSV9"/>
<gene>
    <name evidence="3" type="ORF">NITFAB_0449</name>
</gene>
<dbReference type="EMBL" id="LS423452">
    <property type="protein sequence ID" value="SPS04860.1"/>
    <property type="molecule type" value="Genomic_DNA"/>
</dbReference>
<dbReference type="Gene3D" id="3.40.50.300">
    <property type="entry name" value="P-loop containing nucleotide triphosphate hydrolases"/>
    <property type="match status" value="1"/>
</dbReference>
<evidence type="ECO:0000256" key="1">
    <source>
        <dbReference type="SAM" id="MobiDB-lite"/>
    </source>
</evidence>
<name>A0A2X0QSV9_9PROT</name>
<reference evidence="3" key="1">
    <citation type="submission" date="2018-05" db="EMBL/GenBank/DDBJ databases">
        <authorList>
            <person name="Lanie J.A."/>
            <person name="Ng W.-L."/>
            <person name="Kazmierczak K.M."/>
            <person name="Andrzejewski T.M."/>
            <person name="Davidsen T.M."/>
            <person name="Wayne K.J."/>
            <person name="Tettelin H."/>
            <person name="Glass J.I."/>
            <person name="Rusch D."/>
            <person name="Podicherti R."/>
            <person name="Tsui H.-C.T."/>
            <person name="Winkler M.E."/>
        </authorList>
    </citation>
    <scope>NUCLEOTIDE SEQUENCE</scope>
    <source>
        <strain evidence="3">KNB</strain>
    </source>
</reference>
<dbReference type="PANTHER" id="PTHR43581">
    <property type="entry name" value="ATP/GTP PHOSPHATASE"/>
    <property type="match status" value="1"/>
</dbReference>
<evidence type="ECO:0000313" key="3">
    <source>
        <dbReference type="EMBL" id="SPS04860.1"/>
    </source>
</evidence>
<dbReference type="GO" id="GO:0005524">
    <property type="term" value="F:ATP binding"/>
    <property type="evidence" value="ECO:0007669"/>
    <property type="project" value="InterPro"/>
</dbReference>
<evidence type="ECO:0000259" key="2">
    <source>
        <dbReference type="Pfam" id="PF13304"/>
    </source>
</evidence>
<dbReference type="GO" id="GO:0016887">
    <property type="term" value="F:ATP hydrolysis activity"/>
    <property type="evidence" value="ECO:0007669"/>
    <property type="project" value="InterPro"/>
</dbReference>
<feature type="domain" description="ATPase AAA-type core" evidence="2">
    <location>
        <begin position="254"/>
        <end position="368"/>
    </location>
</feature>
<sequence length="410" mass="46796">MNDFQIYEFTPLWLTIDRIGPFQTEPEEVNFTDANGESCNFFVFHSKNGRGKTIILELISKLMAMTGFTNPQDLASAHNRHPSSPFGLESLDHGPGRTQLDIRIHYSENGNEHIAVLSLLAGQLEMTSNLRQWNEEALNQVGATQWHRFGFCRNETDAWSTIGLDDQWVISFVSGIDEATGEKVGGFEESILDWPTVLYFSAYRNVVPVDPDQYRAIVPPLEWNYAPSYSFGSESGDWRDSLDNLLVWLKWLDDGRFDRAVKLVNDRVFSGTGTSINGVRKEPHEVTVMRNGNIHRLDTLSSGEKNLVQLFVRFGAYMTRNAFLLIDEPEAHLHEDWQHRLILQLKKIAQEQFPGLTVILATHSSKIMHALELEREEDNLRKGCNLCDTDGPNVNFPSPKERIFSRPDER</sequence>
<dbReference type="InterPro" id="IPR051396">
    <property type="entry name" value="Bact_Antivir_Def_Nuclease"/>
</dbReference>
<accession>A0A2X0QSV9</accession>
<feature type="region of interest" description="Disordered" evidence="1">
    <location>
        <begin position="73"/>
        <end position="93"/>
    </location>
</feature>
<proteinExistence type="predicted"/>
<dbReference type="Pfam" id="PF13304">
    <property type="entry name" value="AAA_21"/>
    <property type="match status" value="1"/>
</dbReference>
<dbReference type="PANTHER" id="PTHR43581:SF2">
    <property type="entry name" value="EXCINUCLEASE ATPASE SUBUNIT"/>
    <property type="match status" value="1"/>
</dbReference>
<dbReference type="InterPro" id="IPR003959">
    <property type="entry name" value="ATPase_AAA_core"/>
</dbReference>
<dbReference type="InterPro" id="IPR027417">
    <property type="entry name" value="P-loop_NTPase"/>
</dbReference>
<protein>
    <recommendedName>
        <fullName evidence="2">ATPase AAA-type core domain-containing protein</fullName>
    </recommendedName>
</protein>
<dbReference type="SUPFAM" id="SSF52540">
    <property type="entry name" value="P-loop containing nucleoside triphosphate hydrolases"/>
    <property type="match status" value="1"/>
</dbReference>
<organism evidence="3">
    <name type="scientific">Candidatus Nitrotoga fabula</name>
    <dbReference type="NCBI Taxonomy" id="2182327"/>
    <lineage>
        <taxon>Bacteria</taxon>
        <taxon>Pseudomonadati</taxon>
        <taxon>Pseudomonadota</taxon>
        <taxon>Betaproteobacteria</taxon>
        <taxon>Nitrosomonadales</taxon>
        <taxon>Gallionellaceae</taxon>
        <taxon>Candidatus Nitrotoga</taxon>
    </lineage>
</organism>